<evidence type="ECO:0000313" key="1">
    <source>
        <dbReference type="EMBL" id="APG65823.1"/>
    </source>
</evidence>
<protein>
    <submittedName>
        <fullName evidence="1">Uncharacterized protein</fullName>
    </submittedName>
</protein>
<dbReference type="STRING" id="1850252.LPB136_10810"/>
<sequence length="476" mass="55595">MKRFLIVVFTTLFICKTWANTIINGVIKLPKHFKVENTFSGDLSDNKSFHLVFSKNKQNKQYTVHSYIFDGENIEEITPLENEKPYEVVSFHQQNNELTLLLSFEKKKESFLKKVVVNIETKEVIENLPIEHNDYSASFREVNRSVLLYETDEKLLIKEYKGSKGVSFSEFVYSGKKDKIKKYFKDNSLIPIKTNEFVTNGATSALRGYLNDKTITVTKENEDDNITEVLAVNFKNSSISFSKIKSFNNSNGDKEFKKSTSYINNNKLFQLGLSKKLGKIKITDLQSEKKLNTINLDASLVSKIKGNKEFQGIENFLKNAGKNKYNSTITVNKTNTNKVRVRVDYVDISYNYHYNWWWHHQQFMMWHQQQTMQNIQINVPRGFGPRQPDELPFETATIKKEKRFFELLIDTKGLTSEEDLPETTFKEIDKKKYINRVEESKTFKNISTCFLEDSFRFIGYSKKLKGFIIQSNKIKE</sequence>
<dbReference type="OrthoDB" id="1184750at2"/>
<evidence type="ECO:0000313" key="2">
    <source>
        <dbReference type="Proteomes" id="UP000181898"/>
    </source>
</evidence>
<dbReference type="EMBL" id="CP018155">
    <property type="protein sequence ID" value="APG65823.1"/>
    <property type="molecule type" value="Genomic_DNA"/>
</dbReference>
<dbReference type="RefSeq" id="WP_072556347.1">
    <property type="nucleotide sequence ID" value="NZ_CP018155.1"/>
</dbReference>
<dbReference type="KEGG" id="ten:LPB136_10810"/>
<dbReference type="AlphaFoldDB" id="A0A1L3JL52"/>
<reference evidence="1 2" key="1">
    <citation type="submission" date="2016-11" db="EMBL/GenBank/DDBJ databases">
        <title>Tenacibaculum sp. LPB0136, isolated from marine environment.</title>
        <authorList>
            <person name="Kim E."/>
            <person name="Yi H."/>
        </authorList>
    </citation>
    <scope>NUCLEOTIDE SEQUENCE [LARGE SCALE GENOMIC DNA]</scope>
    <source>
        <strain evidence="1 2">LPB0136</strain>
    </source>
</reference>
<organism evidence="1 2">
    <name type="scientific">Tenacibaculum todarodis</name>
    <dbReference type="NCBI Taxonomy" id="1850252"/>
    <lineage>
        <taxon>Bacteria</taxon>
        <taxon>Pseudomonadati</taxon>
        <taxon>Bacteroidota</taxon>
        <taxon>Flavobacteriia</taxon>
        <taxon>Flavobacteriales</taxon>
        <taxon>Flavobacteriaceae</taxon>
        <taxon>Tenacibaculum</taxon>
    </lineage>
</organism>
<gene>
    <name evidence="1" type="ORF">LPB136_10810</name>
</gene>
<accession>A0A1L3JL52</accession>
<dbReference type="Proteomes" id="UP000181898">
    <property type="component" value="Chromosome"/>
</dbReference>
<name>A0A1L3JL52_9FLAO</name>
<proteinExistence type="predicted"/>
<keyword evidence="2" id="KW-1185">Reference proteome</keyword>